<evidence type="ECO:0000259" key="3">
    <source>
        <dbReference type="PROSITE" id="PS51390"/>
    </source>
</evidence>
<dbReference type="Proteomes" id="UP000694380">
    <property type="component" value="Unplaced"/>
</dbReference>
<dbReference type="PROSITE" id="PS51390">
    <property type="entry name" value="WAP"/>
    <property type="match status" value="2"/>
</dbReference>
<dbReference type="InterPro" id="IPR008197">
    <property type="entry name" value="WAP_dom"/>
</dbReference>
<dbReference type="GeneTree" id="ENSGT00730000111217"/>
<dbReference type="CDD" id="cd00199">
    <property type="entry name" value="WAP"/>
    <property type="match status" value="2"/>
</dbReference>
<evidence type="ECO:0000256" key="1">
    <source>
        <dbReference type="ARBA" id="ARBA00022729"/>
    </source>
</evidence>
<proteinExistence type="predicted"/>
<dbReference type="PANTHER" id="PTHR19441">
    <property type="entry name" value="WHEY ACDIC PROTEIN WAP"/>
    <property type="match status" value="1"/>
</dbReference>
<protein>
    <submittedName>
        <fullName evidence="4">Secretory leukocyte peptidase inhibitor</fullName>
    </submittedName>
</protein>
<dbReference type="GO" id="GO:0019731">
    <property type="term" value="P:antibacterial humoral response"/>
    <property type="evidence" value="ECO:0007669"/>
    <property type="project" value="TreeGrafter"/>
</dbReference>
<keyword evidence="1" id="KW-0732">Signal</keyword>
<name>A0A8C3HXW8_CHRPI</name>
<accession>A0A8C3HXW8</accession>
<dbReference type="Ensembl" id="ENSCPBT00000029494.1">
    <property type="protein sequence ID" value="ENSCPBP00000025032.1"/>
    <property type="gene ID" value="ENSCPBG00000017804.1"/>
</dbReference>
<dbReference type="SUPFAM" id="SSF57256">
    <property type="entry name" value="Elafin-like"/>
    <property type="match status" value="2"/>
</dbReference>
<evidence type="ECO:0000256" key="2">
    <source>
        <dbReference type="ARBA" id="ARBA00023157"/>
    </source>
</evidence>
<gene>
    <name evidence="4" type="primary">SLPI</name>
</gene>
<dbReference type="Pfam" id="PF00095">
    <property type="entry name" value="WAP"/>
    <property type="match status" value="2"/>
</dbReference>
<reference evidence="4" key="1">
    <citation type="submission" date="2025-08" db="UniProtKB">
        <authorList>
            <consortium name="Ensembl"/>
        </authorList>
    </citation>
    <scope>IDENTIFICATION</scope>
</reference>
<organism evidence="4 5">
    <name type="scientific">Chrysemys picta bellii</name>
    <name type="common">Western painted turtle</name>
    <name type="synonym">Emys bellii</name>
    <dbReference type="NCBI Taxonomy" id="8478"/>
    <lineage>
        <taxon>Eukaryota</taxon>
        <taxon>Metazoa</taxon>
        <taxon>Chordata</taxon>
        <taxon>Craniata</taxon>
        <taxon>Vertebrata</taxon>
        <taxon>Euteleostomi</taxon>
        <taxon>Archelosauria</taxon>
        <taxon>Testudinata</taxon>
        <taxon>Testudines</taxon>
        <taxon>Cryptodira</taxon>
        <taxon>Durocryptodira</taxon>
        <taxon>Testudinoidea</taxon>
        <taxon>Emydidae</taxon>
        <taxon>Chrysemys</taxon>
    </lineage>
</organism>
<dbReference type="FunFam" id="4.10.75.10:FF:000001">
    <property type="entry name" value="Anosmin 1"/>
    <property type="match status" value="2"/>
</dbReference>
<dbReference type="GO" id="GO:0045087">
    <property type="term" value="P:innate immune response"/>
    <property type="evidence" value="ECO:0007669"/>
    <property type="project" value="TreeGrafter"/>
</dbReference>
<evidence type="ECO:0000313" key="4">
    <source>
        <dbReference type="Ensembl" id="ENSCPBP00000025032.1"/>
    </source>
</evidence>
<dbReference type="InterPro" id="IPR050514">
    <property type="entry name" value="WAP_four-disulfide_core"/>
</dbReference>
<evidence type="ECO:0000313" key="5">
    <source>
        <dbReference type="Proteomes" id="UP000694380"/>
    </source>
</evidence>
<dbReference type="SMART" id="SM00217">
    <property type="entry name" value="WAP"/>
    <property type="match status" value="2"/>
</dbReference>
<dbReference type="PRINTS" id="PR00003">
    <property type="entry name" value="4DISULPHCORE"/>
</dbReference>
<keyword evidence="5" id="KW-1185">Reference proteome</keyword>
<dbReference type="AlphaFoldDB" id="A0A8C3HXW8"/>
<dbReference type="GO" id="GO:0004867">
    <property type="term" value="F:serine-type endopeptidase inhibitor activity"/>
    <property type="evidence" value="ECO:0007669"/>
    <property type="project" value="TreeGrafter"/>
</dbReference>
<keyword evidence="2" id="KW-1015">Disulfide bond</keyword>
<dbReference type="GO" id="GO:0005615">
    <property type="term" value="C:extracellular space"/>
    <property type="evidence" value="ECO:0007669"/>
    <property type="project" value="TreeGrafter"/>
</dbReference>
<dbReference type="PANTHER" id="PTHR19441:SF30">
    <property type="entry name" value="ELAFIN"/>
    <property type="match status" value="1"/>
</dbReference>
<reference evidence="4" key="2">
    <citation type="submission" date="2025-09" db="UniProtKB">
        <authorList>
            <consortium name="Ensembl"/>
        </authorList>
    </citation>
    <scope>IDENTIFICATION</scope>
</reference>
<feature type="domain" description="WAP" evidence="3">
    <location>
        <begin position="86"/>
        <end position="134"/>
    </location>
</feature>
<feature type="domain" description="WAP" evidence="3">
    <location>
        <begin position="23"/>
        <end position="71"/>
    </location>
</feature>
<dbReference type="InterPro" id="IPR036645">
    <property type="entry name" value="Elafin-like_sf"/>
</dbReference>
<sequence length="190" mass="20962">KHAPHLVPLRFWKALQILKPWVECLKSGTCPVVTVRCLMINPPNRCNYDHQCPGPKKCCETGCGRACVLPVPLLSIRLFILPSSSLAEKPRTCPVVTVRCRMINPPNRCNSDHQCPGFKKCCETFCGRACVYPKGHGKDTSLILSLGSGLRSLPAPAGRQGAYGKGHFNPWLPAEISSHQSYLRRPHHSG</sequence>
<dbReference type="Gene3D" id="4.10.75.10">
    <property type="entry name" value="Elafin-like"/>
    <property type="match status" value="2"/>
</dbReference>